<dbReference type="Pfam" id="PF02197">
    <property type="entry name" value="RIIa"/>
    <property type="match status" value="1"/>
</dbReference>
<reference evidence="10 11" key="1">
    <citation type="journal article" date="2019" name="Sci. Rep.">
        <title>Comparative genomics of chytrid fungi reveal insights into the obligate biotrophic and pathogenic lifestyle of Synchytrium endobioticum.</title>
        <authorList>
            <person name="van de Vossenberg B.T.L.H."/>
            <person name="Warris S."/>
            <person name="Nguyen H.D.T."/>
            <person name="van Gent-Pelzer M.P.E."/>
            <person name="Joly D.L."/>
            <person name="van de Geest H.C."/>
            <person name="Bonants P.J.M."/>
            <person name="Smith D.S."/>
            <person name="Levesque C.A."/>
            <person name="van der Lee T.A.J."/>
        </authorList>
    </citation>
    <scope>NUCLEOTIDE SEQUENCE [LARGE SCALE GENOMIC DNA]</scope>
    <source>
        <strain evidence="10 11">MB42</strain>
    </source>
</reference>
<dbReference type="InterPro" id="IPR014710">
    <property type="entry name" value="RmlC-like_jellyroll"/>
</dbReference>
<keyword evidence="6" id="KW-0547">Nucleotide-binding</keyword>
<dbReference type="InterPro" id="IPR050503">
    <property type="entry name" value="cAMP-dep_PK_reg_su-like"/>
</dbReference>
<feature type="compositionally biased region" description="Acidic residues" evidence="8">
    <location>
        <begin position="155"/>
        <end position="180"/>
    </location>
</feature>
<dbReference type="GO" id="GO:0030552">
    <property type="term" value="F:cAMP binding"/>
    <property type="evidence" value="ECO:0007669"/>
    <property type="project" value="UniProtKB-KW"/>
</dbReference>
<keyword evidence="7" id="KW-0114">cAMP</keyword>
<dbReference type="PANTHER" id="PTHR11635">
    <property type="entry name" value="CAMP-DEPENDENT PROTEIN KINASE REGULATORY CHAIN"/>
    <property type="match status" value="1"/>
</dbReference>
<dbReference type="InterPro" id="IPR000595">
    <property type="entry name" value="cNMP-bd_dom"/>
</dbReference>
<dbReference type="GO" id="GO:0005829">
    <property type="term" value="C:cytosol"/>
    <property type="evidence" value="ECO:0007669"/>
    <property type="project" value="TreeGrafter"/>
</dbReference>
<keyword evidence="4" id="KW-0116">cAMP-binding</keyword>
<dbReference type="SMART" id="SM00394">
    <property type="entry name" value="RIIa"/>
    <property type="match status" value="1"/>
</dbReference>
<dbReference type="EMBL" id="QEAN01000349">
    <property type="protein sequence ID" value="TPX39549.1"/>
    <property type="molecule type" value="Genomic_DNA"/>
</dbReference>
<dbReference type="GO" id="GO:0034236">
    <property type="term" value="F:protein kinase A catalytic subunit binding"/>
    <property type="evidence" value="ECO:0007669"/>
    <property type="project" value="TreeGrafter"/>
</dbReference>
<dbReference type="PRINTS" id="PR00103">
    <property type="entry name" value="CAMPKINASE"/>
</dbReference>
<dbReference type="FunFam" id="2.60.120.10:FF:000039">
    <property type="entry name" value="cAMP-dependent protein kinase regulatory subunit"/>
    <property type="match status" value="1"/>
</dbReference>
<feature type="domain" description="Cyclic nucleotide-binding" evidence="9">
    <location>
        <begin position="238"/>
        <end position="358"/>
    </location>
</feature>
<sequence length="488" mass="54020">MHCCATLAGTSERGGSDRETATVRSRPTVIIFQDPQKTVPTPDPRPILGGWAVVHLSGALDTPAQGSHRGKERLIPHTIIAQDLKTRQYNVPVDFQELLKDLSREVLKVQPKNTVQFCADYFAAKLADQQVQGGGVPSSQQSGAENNQPQTPVDDHDDGEDQHDDLQDDDDDDYDNEEADSASALPSNIPAAFANRGRRTSVSAESMTPTNDEWVKVVIPKTVDQRSRIEAAIQHNFLFRHLDEDQYTDVIDAMAEKRVPAGEEVIRQGAVGDFFYVAEVGTLDVFVSKSGAPEQKVYQYGPGGSFGELALMYNAPRAATIIATSDCILWALDRVTFRRILMENTSRKRRMYEHFLEEVPILVSLESYERHKIADALESVVFQDGEVVLKQGDVGENFYIIEAGEAVVTKMDENGVDHHFPGLKKGDYFGELALLTNKQRAATIKAKGRLKCATLGKKAFVRLLGPVVDILKRNADNYQGHLAKLDEI</sequence>
<evidence type="ECO:0000256" key="3">
    <source>
        <dbReference type="ARBA" id="ARBA00022553"/>
    </source>
</evidence>
<feature type="region of interest" description="Disordered" evidence="8">
    <location>
        <begin position="132"/>
        <end position="207"/>
    </location>
</feature>
<evidence type="ECO:0000259" key="9">
    <source>
        <dbReference type="PROSITE" id="PS50042"/>
    </source>
</evidence>
<dbReference type="PROSITE" id="PS00889">
    <property type="entry name" value="CNMP_BINDING_2"/>
    <property type="match status" value="2"/>
</dbReference>
<dbReference type="GO" id="GO:0005634">
    <property type="term" value="C:nucleus"/>
    <property type="evidence" value="ECO:0007669"/>
    <property type="project" value="TreeGrafter"/>
</dbReference>
<dbReference type="SUPFAM" id="SSF51206">
    <property type="entry name" value="cAMP-binding domain-like"/>
    <property type="match status" value="2"/>
</dbReference>
<evidence type="ECO:0000313" key="11">
    <source>
        <dbReference type="Proteomes" id="UP000317494"/>
    </source>
</evidence>
<feature type="domain" description="Cyclic nucleotide-binding" evidence="9">
    <location>
        <begin position="361"/>
        <end position="481"/>
    </location>
</feature>
<evidence type="ECO:0000313" key="10">
    <source>
        <dbReference type="EMBL" id="TPX39549.1"/>
    </source>
</evidence>
<comment type="caution">
    <text evidence="10">The sequence shown here is derived from an EMBL/GenBank/DDBJ whole genome shotgun (WGS) entry which is preliminary data.</text>
</comment>
<gene>
    <name evidence="10" type="ORF">SeMB42_g06337</name>
</gene>
<dbReference type="GO" id="GO:0004862">
    <property type="term" value="F:cAMP-dependent protein kinase inhibitor activity"/>
    <property type="evidence" value="ECO:0007669"/>
    <property type="project" value="TreeGrafter"/>
</dbReference>
<evidence type="ECO:0000256" key="2">
    <source>
        <dbReference type="ARBA" id="ARBA00020355"/>
    </source>
</evidence>
<evidence type="ECO:0000256" key="8">
    <source>
        <dbReference type="SAM" id="MobiDB-lite"/>
    </source>
</evidence>
<protein>
    <recommendedName>
        <fullName evidence="2">cAMP-dependent protein kinase regulatory subunit</fullName>
    </recommendedName>
</protein>
<dbReference type="FunFam" id="2.60.120.10:FF:000006">
    <property type="entry name" value="cAMP-dependent protein kinase type I-alpha regulatory subunit"/>
    <property type="match status" value="1"/>
</dbReference>
<organism evidence="10 11">
    <name type="scientific">Synchytrium endobioticum</name>
    <dbReference type="NCBI Taxonomy" id="286115"/>
    <lineage>
        <taxon>Eukaryota</taxon>
        <taxon>Fungi</taxon>
        <taxon>Fungi incertae sedis</taxon>
        <taxon>Chytridiomycota</taxon>
        <taxon>Chytridiomycota incertae sedis</taxon>
        <taxon>Chytridiomycetes</taxon>
        <taxon>Synchytriales</taxon>
        <taxon>Synchytriaceae</taxon>
        <taxon>Synchytrium</taxon>
    </lineage>
</organism>
<evidence type="ECO:0000256" key="6">
    <source>
        <dbReference type="ARBA" id="ARBA00022741"/>
    </source>
</evidence>
<evidence type="ECO:0000256" key="4">
    <source>
        <dbReference type="ARBA" id="ARBA00022566"/>
    </source>
</evidence>
<dbReference type="CDD" id="cd00038">
    <property type="entry name" value="CAP_ED"/>
    <property type="match status" value="2"/>
</dbReference>
<dbReference type="GO" id="GO:0033554">
    <property type="term" value="P:cellular response to stress"/>
    <property type="evidence" value="ECO:0007669"/>
    <property type="project" value="UniProtKB-ARBA"/>
</dbReference>
<accession>A0A507CJ96</accession>
<dbReference type="PANTHER" id="PTHR11635:SF152">
    <property type="entry name" value="CAMP-DEPENDENT PROTEIN KINASE TYPE I REGULATORY SUBUNIT-RELATED"/>
    <property type="match status" value="1"/>
</dbReference>
<dbReference type="InterPro" id="IPR018490">
    <property type="entry name" value="cNMP-bd_dom_sf"/>
</dbReference>
<dbReference type="Proteomes" id="UP000317494">
    <property type="component" value="Unassembled WGS sequence"/>
</dbReference>
<dbReference type="AlphaFoldDB" id="A0A507CJ96"/>
<keyword evidence="11" id="KW-1185">Reference proteome</keyword>
<evidence type="ECO:0000256" key="7">
    <source>
        <dbReference type="ARBA" id="ARBA00023149"/>
    </source>
</evidence>
<dbReference type="Gene3D" id="2.60.120.10">
    <property type="entry name" value="Jelly Rolls"/>
    <property type="match status" value="2"/>
</dbReference>
<dbReference type="STRING" id="286115.A0A507CJ96"/>
<dbReference type="InterPro" id="IPR003117">
    <property type="entry name" value="cAMP_dep_PK_reg_su_I/II_a/b"/>
</dbReference>
<keyword evidence="5" id="KW-0677">Repeat</keyword>
<dbReference type="Pfam" id="PF00027">
    <property type="entry name" value="cNMP_binding"/>
    <property type="match status" value="2"/>
</dbReference>
<evidence type="ECO:0000256" key="5">
    <source>
        <dbReference type="ARBA" id="ARBA00022737"/>
    </source>
</evidence>
<dbReference type="Gene3D" id="1.20.890.10">
    <property type="entry name" value="cAMP-dependent protein kinase regulatory subunit, dimerization-anchoring domain"/>
    <property type="match status" value="1"/>
</dbReference>
<dbReference type="GO" id="GO:0005952">
    <property type="term" value="C:cAMP-dependent protein kinase complex"/>
    <property type="evidence" value="ECO:0007669"/>
    <property type="project" value="InterPro"/>
</dbReference>
<dbReference type="VEuPathDB" id="FungiDB:SeMB42_g06337"/>
<keyword evidence="3" id="KW-0597">Phosphoprotein</keyword>
<dbReference type="SUPFAM" id="SSF47391">
    <property type="entry name" value="Dimerization-anchoring domain of cAMP-dependent PK regulatory subunit"/>
    <property type="match status" value="1"/>
</dbReference>
<proteinExistence type="inferred from homology"/>
<dbReference type="SMART" id="SM00100">
    <property type="entry name" value="cNMP"/>
    <property type="match status" value="2"/>
</dbReference>
<dbReference type="InterPro" id="IPR018488">
    <property type="entry name" value="cNMP-bd_CS"/>
</dbReference>
<evidence type="ECO:0000256" key="1">
    <source>
        <dbReference type="ARBA" id="ARBA00005753"/>
    </source>
</evidence>
<dbReference type="PROSITE" id="PS50042">
    <property type="entry name" value="CNMP_BINDING_3"/>
    <property type="match status" value="2"/>
</dbReference>
<name>A0A507CJ96_9FUNG</name>
<dbReference type="CDD" id="cd12098">
    <property type="entry name" value="DD_R_ScPKA-like"/>
    <property type="match status" value="1"/>
</dbReference>
<comment type="similarity">
    <text evidence="1">Belongs to the cAMP-dependent kinase regulatory chain family.</text>
</comment>